<reference evidence="3 4" key="1">
    <citation type="submission" date="2016-05" db="EMBL/GenBank/DDBJ databases">
        <title>Genomic Taxonomy of the Vibrionaceae.</title>
        <authorList>
            <person name="Gomez-Gil B."/>
            <person name="Enciso-Ibarra J."/>
        </authorList>
    </citation>
    <scope>NUCLEOTIDE SEQUENCE [LARGE SCALE GENOMIC DNA]</scope>
    <source>
        <strain evidence="3 4">CAIM 1920</strain>
    </source>
</reference>
<sequence>MQKTSFFRALACVSLLFTSGCTTLSASGLFSHYSEVMGNSRQHVEMGEYDLALENLPNSPAGEVLDGFERGRLELLAGKNADSQNSFEISDAILVENSKQAMLRLSSGMNQAGSLLVNDSLIDYQPSDYELGFLHLYRSLNFLAQKDLTGALVEVRRANKVQENARKIREEELTEAESEATENGIDNQNLGVLLSRYPNAGAKLSEVQNGYLFYYSALLYEAEGNLNDAFIDYSRALAVAPKNVHIADALKRIARKQGRGSDLRSLEAKYGKFKKPGKDKGQVVILSEQNVVQSKKALRLPFSMWDENGQPANITVSLPYYPDLSVTPPRSIMLDGQSEKPLLLTNVSGMANAALGEQITSIAIRQIVRVLAKDRLRREISSHDTSGVANLLANVYNTVTEQADTRSWQTLPDSVGLFSDYIDAGKHNLDIGGQTVNIEVKPGRTTLVWLSRQGQNVVHWYGILGEL</sequence>
<keyword evidence="2" id="KW-0732">Signal</keyword>
<evidence type="ECO:0000313" key="3">
    <source>
        <dbReference type="EMBL" id="ODA32201.1"/>
    </source>
</evidence>
<feature type="signal peptide" evidence="2">
    <location>
        <begin position="1"/>
        <end position="26"/>
    </location>
</feature>
<dbReference type="PROSITE" id="PS50005">
    <property type="entry name" value="TPR"/>
    <property type="match status" value="1"/>
</dbReference>
<dbReference type="PROSITE" id="PS51257">
    <property type="entry name" value="PROKAR_LIPOPROTEIN"/>
    <property type="match status" value="1"/>
</dbReference>
<organism evidence="3 4">
    <name type="scientific">Veronia pacifica</name>
    <dbReference type="NCBI Taxonomy" id="1080227"/>
    <lineage>
        <taxon>Bacteria</taxon>
        <taxon>Pseudomonadati</taxon>
        <taxon>Pseudomonadota</taxon>
        <taxon>Gammaproteobacteria</taxon>
        <taxon>Vibrionales</taxon>
        <taxon>Vibrionaceae</taxon>
        <taxon>Veronia</taxon>
    </lineage>
</organism>
<protein>
    <submittedName>
        <fullName evidence="3">Uncharacterized protein</fullName>
    </submittedName>
</protein>
<gene>
    <name evidence="3" type="ORF">A8L45_14170</name>
</gene>
<evidence type="ECO:0000256" key="2">
    <source>
        <dbReference type="SAM" id="SignalP"/>
    </source>
</evidence>
<dbReference type="STRING" id="1080227.A8L45_14170"/>
<dbReference type="OrthoDB" id="9769023at2"/>
<keyword evidence="4" id="KW-1185">Reference proteome</keyword>
<dbReference type="SUPFAM" id="SSF48452">
    <property type="entry name" value="TPR-like"/>
    <property type="match status" value="1"/>
</dbReference>
<keyword evidence="1" id="KW-0802">TPR repeat</keyword>
<accession>A0A1C3EG52</accession>
<feature type="chain" id="PRO_5008673118" evidence="2">
    <location>
        <begin position="27"/>
        <end position="467"/>
    </location>
</feature>
<dbReference type="Proteomes" id="UP000094936">
    <property type="component" value="Unassembled WGS sequence"/>
</dbReference>
<evidence type="ECO:0000313" key="4">
    <source>
        <dbReference type="Proteomes" id="UP000094936"/>
    </source>
</evidence>
<proteinExistence type="predicted"/>
<comment type="caution">
    <text evidence="3">The sequence shown here is derived from an EMBL/GenBank/DDBJ whole genome shotgun (WGS) entry which is preliminary data.</text>
</comment>
<dbReference type="EMBL" id="LYBM01000026">
    <property type="protein sequence ID" value="ODA32201.1"/>
    <property type="molecule type" value="Genomic_DNA"/>
</dbReference>
<feature type="repeat" description="TPR" evidence="1">
    <location>
        <begin position="210"/>
        <end position="243"/>
    </location>
</feature>
<dbReference type="AlphaFoldDB" id="A0A1C3EG52"/>
<dbReference type="InterPro" id="IPR019734">
    <property type="entry name" value="TPR_rpt"/>
</dbReference>
<dbReference type="InterPro" id="IPR011990">
    <property type="entry name" value="TPR-like_helical_dom_sf"/>
</dbReference>
<name>A0A1C3EG52_9GAMM</name>
<evidence type="ECO:0000256" key="1">
    <source>
        <dbReference type="PROSITE-ProRule" id="PRU00339"/>
    </source>
</evidence>
<dbReference type="RefSeq" id="WP_068903393.1">
    <property type="nucleotide sequence ID" value="NZ_JBHUIF010000029.1"/>
</dbReference>